<keyword evidence="1" id="KW-1133">Transmembrane helix</keyword>
<proteinExistence type="predicted"/>
<dbReference type="GO" id="GO:0016757">
    <property type="term" value="F:glycosyltransferase activity"/>
    <property type="evidence" value="ECO:0007669"/>
    <property type="project" value="InterPro"/>
</dbReference>
<accession>A0A4R7K2A7</accession>
<keyword evidence="1" id="KW-0812">Transmembrane</keyword>
<evidence type="ECO:0000259" key="2">
    <source>
        <dbReference type="Pfam" id="PF00534"/>
    </source>
</evidence>
<gene>
    <name evidence="3" type="ORF">CLV90_1833</name>
</gene>
<comment type="caution">
    <text evidence="3">The sequence shown here is derived from an EMBL/GenBank/DDBJ whole genome shotgun (WGS) entry which is preliminary data.</text>
</comment>
<dbReference type="OrthoDB" id="9790710at2"/>
<dbReference type="Pfam" id="PF00534">
    <property type="entry name" value="Glycos_transf_1"/>
    <property type="match status" value="1"/>
</dbReference>
<evidence type="ECO:0000313" key="4">
    <source>
        <dbReference type="Proteomes" id="UP000294749"/>
    </source>
</evidence>
<dbReference type="AlphaFoldDB" id="A0A4R7K2A7"/>
<evidence type="ECO:0000313" key="3">
    <source>
        <dbReference type="EMBL" id="TDT44755.1"/>
    </source>
</evidence>
<organism evidence="3 4">
    <name type="scientific">Maribacter spongiicola</name>
    <dbReference type="NCBI Taxonomy" id="1206753"/>
    <lineage>
        <taxon>Bacteria</taxon>
        <taxon>Pseudomonadati</taxon>
        <taxon>Bacteroidota</taxon>
        <taxon>Flavobacteriia</taxon>
        <taxon>Flavobacteriales</taxon>
        <taxon>Flavobacteriaceae</taxon>
        <taxon>Maribacter</taxon>
    </lineage>
</organism>
<dbReference type="InterPro" id="IPR001296">
    <property type="entry name" value="Glyco_trans_1"/>
</dbReference>
<dbReference type="Proteomes" id="UP000294749">
    <property type="component" value="Unassembled WGS sequence"/>
</dbReference>
<name>A0A4R7K2A7_9FLAO</name>
<protein>
    <submittedName>
        <fullName evidence="3">Glycosyltransferase involved in cell wall biosynthesis</fullName>
    </submittedName>
</protein>
<dbReference type="RefSeq" id="WP_133687170.1">
    <property type="nucleotide sequence ID" value="NZ_SOAY01000011.1"/>
</dbReference>
<dbReference type="Gene3D" id="3.40.50.2000">
    <property type="entry name" value="Glycogen Phosphorylase B"/>
    <property type="match status" value="2"/>
</dbReference>
<keyword evidence="1" id="KW-0472">Membrane</keyword>
<reference evidence="3 4" key="1">
    <citation type="submission" date="2019-03" db="EMBL/GenBank/DDBJ databases">
        <title>Genomic Encyclopedia of Archaeal and Bacterial Type Strains, Phase II (KMG-II): from individual species to whole genera.</title>
        <authorList>
            <person name="Goeker M."/>
        </authorList>
    </citation>
    <scope>NUCLEOTIDE SEQUENCE [LARGE SCALE GENOMIC DNA]</scope>
    <source>
        <strain evidence="3 4">DSM 25233</strain>
    </source>
</reference>
<dbReference type="EMBL" id="SOAY01000011">
    <property type="protein sequence ID" value="TDT44755.1"/>
    <property type="molecule type" value="Genomic_DNA"/>
</dbReference>
<feature type="transmembrane region" description="Helical" evidence="1">
    <location>
        <begin position="82"/>
        <end position="106"/>
    </location>
</feature>
<keyword evidence="4" id="KW-1185">Reference proteome</keyword>
<sequence>MANNTKICCIFNLAPHYRAPIYKLMDKELQCDFYFGDDVGTPIKKMNYADLTGFKKELKNIYIPNTGFEWQKGAWQLIFKPYTYYIITGTPGSLSNWLLALLAILLRKKVYAWTHGMKGNLTPAGKLIAKNFFRLCTKSLLYGDFSKKLMINEGFKSEQLIPIYNSLDYDCQLEIRKTLVPSTIYKDYFQNNDPILIYIGRVQKSKKIDLLVHALFELKHNNKNCNLVIVGEDIDNNDIPALVKEYNLQERVWFFGPCYNEEKIGELLFNSDICVSPGLIGLTAIHALTYGLPVITSDLYSQHGPEFEAIEPGITGDFFKAGDILDLCKKINNWINLSSKLRERVRLHAYSMVKSKYNPHYQIKVLKSLI</sequence>
<dbReference type="PANTHER" id="PTHR12526">
    <property type="entry name" value="GLYCOSYLTRANSFERASE"/>
    <property type="match status" value="1"/>
</dbReference>
<dbReference type="SUPFAM" id="SSF53756">
    <property type="entry name" value="UDP-Glycosyltransferase/glycogen phosphorylase"/>
    <property type="match status" value="1"/>
</dbReference>
<feature type="domain" description="Glycosyl transferase family 1" evidence="2">
    <location>
        <begin position="190"/>
        <end position="349"/>
    </location>
</feature>
<keyword evidence="3" id="KW-0808">Transferase</keyword>
<evidence type="ECO:0000256" key="1">
    <source>
        <dbReference type="SAM" id="Phobius"/>
    </source>
</evidence>